<feature type="compositionally biased region" description="Polar residues" evidence="1">
    <location>
        <begin position="96"/>
        <end position="110"/>
    </location>
</feature>
<feature type="region of interest" description="Disordered" evidence="1">
    <location>
        <begin position="466"/>
        <end position="486"/>
    </location>
</feature>
<feature type="region of interest" description="Disordered" evidence="1">
    <location>
        <begin position="341"/>
        <end position="365"/>
    </location>
</feature>
<evidence type="ECO:0000313" key="4">
    <source>
        <dbReference type="Proteomes" id="UP000244722"/>
    </source>
</evidence>
<accession>A0A2T6ZUJ9</accession>
<dbReference type="Proteomes" id="UP000244722">
    <property type="component" value="Unassembled WGS sequence"/>
</dbReference>
<dbReference type="PROSITE" id="PS00028">
    <property type="entry name" value="ZINC_FINGER_C2H2_1"/>
    <property type="match status" value="1"/>
</dbReference>
<dbReference type="OrthoDB" id="5377518at2759"/>
<organism evidence="3 4">
    <name type="scientific">Tuber borchii</name>
    <name type="common">White truffle</name>
    <dbReference type="NCBI Taxonomy" id="42251"/>
    <lineage>
        <taxon>Eukaryota</taxon>
        <taxon>Fungi</taxon>
        <taxon>Dikarya</taxon>
        <taxon>Ascomycota</taxon>
        <taxon>Pezizomycotina</taxon>
        <taxon>Pezizomycetes</taxon>
        <taxon>Pezizales</taxon>
        <taxon>Tuberaceae</taxon>
        <taxon>Tuber</taxon>
    </lineage>
</organism>
<comment type="caution">
    <text evidence="3">The sequence shown here is derived from an EMBL/GenBank/DDBJ whole genome shotgun (WGS) entry which is preliminary data.</text>
</comment>
<evidence type="ECO:0000313" key="3">
    <source>
        <dbReference type="EMBL" id="PUU79178.1"/>
    </source>
</evidence>
<feature type="compositionally biased region" description="Polar residues" evidence="1">
    <location>
        <begin position="150"/>
        <end position="159"/>
    </location>
</feature>
<protein>
    <recommendedName>
        <fullName evidence="2">C2H2-type domain-containing protein</fullName>
    </recommendedName>
</protein>
<dbReference type="InterPro" id="IPR013087">
    <property type="entry name" value="Znf_C2H2_type"/>
</dbReference>
<dbReference type="EMBL" id="NESQ01000098">
    <property type="protein sequence ID" value="PUU79178.1"/>
    <property type="molecule type" value="Genomic_DNA"/>
</dbReference>
<evidence type="ECO:0000256" key="1">
    <source>
        <dbReference type="SAM" id="MobiDB-lite"/>
    </source>
</evidence>
<feature type="domain" description="C2H2-type" evidence="2">
    <location>
        <begin position="235"/>
        <end position="256"/>
    </location>
</feature>
<feature type="compositionally biased region" description="Polar residues" evidence="1">
    <location>
        <begin position="349"/>
        <end position="360"/>
    </location>
</feature>
<feature type="region of interest" description="Disordered" evidence="1">
    <location>
        <begin position="88"/>
        <end position="204"/>
    </location>
</feature>
<name>A0A2T6ZUJ9_TUBBO</name>
<keyword evidence="4" id="KW-1185">Reference proteome</keyword>
<reference evidence="3 4" key="1">
    <citation type="submission" date="2017-04" db="EMBL/GenBank/DDBJ databases">
        <title>Draft genome sequence of Tuber borchii Vittad., a whitish edible truffle.</title>
        <authorList>
            <consortium name="DOE Joint Genome Institute"/>
            <person name="Murat C."/>
            <person name="Kuo A."/>
            <person name="Barry K.W."/>
            <person name="Clum A."/>
            <person name="Dockter R.B."/>
            <person name="Fauchery L."/>
            <person name="Iotti M."/>
            <person name="Kohler A."/>
            <person name="Labutti K."/>
            <person name="Lindquist E.A."/>
            <person name="Lipzen A."/>
            <person name="Ohm R.A."/>
            <person name="Wang M."/>
            <person name="Grigoriev I.V."/>
            <person name="Zambonelli A."/>
            <person name="Martin F.M."/>
        </authorList>
    </citation>
    <scope>NUCLEOTIDE SEQUENCE [LARGE SCALE GENOMIC DNA]</scope>
    <source>
        <strain evidence="3 4">Tbo3840</strain>
    </source>
</reference>
<dbReference type="AlphaFoldDB" id="A0A2T6ZUJ9"/>
<proteinExistence type="predicted"/>
<gene>
    <name evidence="3" type="ORF">B9Z19DRAFT_1064430</name>
</gene>
<feature type="compositionally biased region" description="Acidic residues" evidence="1">
    <location>
        <begin position="166"/>
        <end position="187"/>
    </location>
</feature>
<evidence type="ECO:0000259" key="2">
    <source>
        <dbReference type="PROSITE" id="PS00028"/>
    </source>
</evidence>
<sequence length="486" mass="53761">MNRTDSNDSSFRHKRVKGILGQEVLQFNQAGETKYRPNTAHVFEGAEFLFNNNNVLESCTPYESIQHETLYLEAPGTLSKLEDVSRYLAPGPHTAPKSTASNSNTLTRTPMHTVGHGRGTTTSSKRGRETTGKSSSHQGPAQKRTRRNRATSAVRSNNGRDAGGGGEEDEDEDDEDDEDDESDEDDGLLIHSGPKELQALPCPMPSCESKGKKWDNWNNLIQHLQNTHIRGFGLCGRGCGRRFGLSSQYTRHVFKHKKKCKPLSCPPQRIPPLALDLNHAVSRVKGQNYEKLKQVIAAHEYYDLEDPSSHQYNPQEQQLTGWAEQIINLVADHQRVCQAYHQTGPPPSSQLNHPPSSIANRQAPRNPINSMMPSQLNQSAIHPPDVYSTQPPATATYHPSFQNGSSNPSGGHIFSEYCYPLMGGDRASQYLAHTDSFIGNYDDTRANRGAPPELDYDPATLPEYHFNPGATHGNGTGDATRFNRGA</sequence>